<dbReference type="AlphaFoldDB" id="A0AAD9GKX9"/>
<dbReference type="Gene3D" id="2.60.120.590">
    <property type="entry name" value="Alpha-ketoglutarate-dependent dioxygenase AlkB-like"/>
    <property type="match status" value="1"/>
</dbReference>
<dbReference type="PANTHER" id="PTHR16557:SF2">
    <property type="entry name" value="NUCLEIC ACID DIOXYGENASE ALKBH1"/>
    <property type="match status" value="1"/>
</dbReference>
<feature type="binding site" evidence="5">
    <location>
        <position position="208"/>
    </location>
    <ligand>
        <name>Fe cation</name>
        <dbReference type="ChEBI" id="CHEBI:24875"/>
        <note>catalytic</note>
    </ligand>
</feature>
<name>A0AAD9GKX9_BABDI</name>
<dbReference type="GO" id="GO:0035513">
    <property type="term" value="P:oxidative RNA demethylation"/>
    <property type="evidence" value="ECO:0007669"/>
    <property type="project" value="TreeGrafter"/>
</dbReference>
<organism evidence="7 8">
    <name type="scientific">Babesia divergens</name>
    <dbReference type="NCBI Taxonomy" id="32595"/>
    <lineage>
        <taxon>Eukaryota</taxon>
        <taxon>Sar</taxon>
        <taxon>Alveolata</taxon>
        <taxon>Apicomplexa</taxon>
        <taxon>Aconoidasida</taxon>
        <taxon>Piroplasmida</taxon>
        <taxon>Babesiidae</taxon>
        <taxon>Babesia</taxon>
    </lineage>
</organism>
<dbReference type="Pfam" id="PF13532">
    <property type="entry name" value="2OG-FeII_Oxy_2"/>
    <property type="match status" value="1"/>
</dbReference>
<reference evidence="7" key="1">
    <citation type="journal article" date="2014" name="Nucleic Acids Res.">
        <title>The evolutionary dynamics of variant antigen genes in Babesia reveal a history of genomic innovation underlying host-parasite interaction.</title>
        <authorList>
            <person name="Jackson A.P."/>
            <person name="Otto T.D."/>
            <person name="Darby A."/>
            <person name="Ramaprasad A."/>
            <person name="Xia D."/>
            <person name="Echaide I.E."/>
            <person name="Farber M."/>
            <person name="Gahlot S."/>
            <person name="Gamble J."/>
            <person name="Gupta D."/>
            <person name="Gupta Y."/>
            <person name="Jackson L."/>
            <person name="Malandrin L."/>
            <person name="Malas T.B."/>
            <person name="Moussa E."/>
            <person name="Nair M."/>
            <person name="Reid A.J."/>
            <person name="Sanders M."/>
            <person name="Sharma J."/>
            <person name="Tracey A."/>
            <person name="Quail M.A."/>
            <person name="Weir W."/>
            <person name="Wastling J.M."/>
            <person name="Hall N."/>
            <person name="Willadsen P."/>
            <person name="Lingelbach K."/>
            <person name="Shiels B."/>
            <person name="Tait A."/>
            <person name="Berriman M."/>
            <person name="Allred D.R."/>
            <person name="Pain A."/>
        </authorList>
    </citation>
    <scope>NUCLEOTIDE SEQUENCE</scope>
    <source>
        <strain evidence="7">1802A</strain>
    </source>
</reference>
<feature type="binding site" evidence="5">
    <location>
        <position position="261"/>
    </location>
    <ligand>
        <name>Fe cation</name>
        <dbReference type="ChEBI" id="CHEBI:24875"/>
        <note>catalytic</note>
    </ligand>
</feature>
<dbReference type="InterPro" id="IPR004574">
    <property type="entry name" value="Alkb"/>
</dbReference>
<protein>
    <recommendedName>
        <fullName evidence="6">Alpha-ketoglutarate-dependent dioxygenase AlkB-like domain-containing protein</fullName>
    </recommendedName>
</protein>
<dbReference type="EMBL" id="JAHBMH010000003">
    <property type="protein sequence ID" value="KAK1940228.1"/>
    <property type="molecule type" value="Genomic_DNA"/>
</dbReference>
<dbReference type="InterPro" id="IPR037151">
    <property type="entry name" value="AlkB-like_sf"/>
</dbReference>
<accession>A0AAD9GKX9</accession>
<reference evidence="7" key="2">
    <citation type="submission" date="2021-05" db="EMBL/GenBank/DDBJ databases">
        <authorList>
            <person name="Pain A."/>
        </authorList>
    </citation>
    <scope>NUCLEOTIDE SEQUENCE</scope>
    <source>
        <strain evidence="7">1802A</strain>
    </source>
</reference>
<dbReference type="SUPFAM" id="SSF51197">
    <property type="entry name" value="Clavaminate synthase-like"/>
    <property type="match status" value="1"/>
</dbReference>
<keyword evidence="3" id="KW-0560">Oxidoreductase</keyword>
<gene>
    <name evidence="7" type="ORF">X943_000354</name>
</gene>
<dbReference type="PANTHER" id="PTHR16557">
    <property type="entry name" value="ALKYLATED DNA REPAIR PROTEIN ALKB-RELATED"/>
    <property type="match status" value="1"/>
</dbReference>
<evidence type="ECO:0000256" key="3">
    <source>
        <dbReference type="ARBA" id="ARBA00023002"/>
    </source>
</evidence>
<keyword evidence="2" id="KW-0223">Dioxygenase</keyword>
<feature type="domain" description="Alpha-ketoglutarate-dependent dioxygenase AlkB-like" evidence="6">
    <location>
        <begin position="93"/>
        <end position="273"/>
    </location>
</feature>
<evidence type="ECO:0000259" key="6">
    <source>
        <dbReference type="Pfam" id="PF13532"/>
    </source>
</evidence>
<dbReference type="GO" id="GO:0035515">
    <property type="term" value="F:oxidative RNA demethylase activity"/>
    <property type="evidence" value="ECO:0007669"/>
    <property type="project" value="TreeGrafter"/>
</dbReference>
<sequence length="343" mass="37788">MYTGSTSSGCANAVFAEIRNTPLESLNTEGFRRRLSAAISHSVGNNSEPCDEDECRLEDKLRIASMYNVHFLPLDTGGATGQAHVYSFDGFPGLYVVRNFLTKAQCEVLLCKTLTEYINPPSNSNLFQLNPKLSGPIWPSDDFRKLRWATIGHMYDWGCRSYRGYAKFPDLLVNISMNLLTHFDGHFIPDAAIINCYTKGYFLRLHKDDAEETDDAVLNISLGAPGIFAVGGHDQRTIPVALVVDSGSVVVMAQDSRFCLHGIVKLLKYSKPGYVCHGNATTGDALEYTYAQPRLEKVIPQCPDLAFAGVHCESSALESIRSLASDTRVSVSIRRAKESIVTS</sequence>
<evidence type="ECO:0000256" key="2">
    <source>
        <dbReference type="ARBA" id="ARBA00022964"/>
    </source>
</evidence>
<dbReference type="GO" id="GO:0035516">
    <property type="term" value="F:broad specificity oxidative DNA demethylase activity"/>
    <property type="evidence" value="ECO:0007669"/>
    <property type="project" value="TreeGrafter"/>
</dbReference>
<comment type="caution">
    <text evidence="7">The sequence shown here is derived from an EMBL/GenBank/DDBJ whole genome shotgun (WGS) entry which is preliminary data.</text>
</comment>
<dbReference type="Proteomes" id="UP001195914">
    <property type="component" value="Unassembled WGS sequence"/>
</dbReference>
<evidence type="ECO:0000313" key="7">
    <source>
        <dbReference type="EMBL" id="KAK1940228.1"/>
    </source>
</evidence>
<keyword evidence="1 5" id="KW-0479">Metal-binding</keyword>
<evidence type="ECO:0000256" key="4">
    <source>
        <dbReference type="ARBA" id="ARBA00023004"/>
    </source>
</evidence>
<feature type="binding site" evidence="5">
    <location>
        <position position="206"/>
    </location>
    <ligand>
        <name>Fe cation</name>
        <dbReference type="ChEBI" id="CHEBI:24875"/>
        <note>catalytic</note>
    </ligand>
</feature>
<keyword evidence="8" id="KW-1185">Reference proteome</keyword>
<dbReference type="InterPro" id="IPR027450">
    <property type="entry name" value="AlkB-like"/>
</dbReference>
<evidence type="ECO:0000313" key="8">
    <source>
        <dbReference type="Proteomes" id="UP001195914"/>
    </source>
</evidence>
<evidence type="ECO:0000256" key="1">
    <source>
        <dbReference type="ARBA" id="ARBA00022723"/>
    </source>
</evidence>
<dbReference type="GO" id="GO:0005737">
    <property type="term" value="C:cytoplasm"/>
    <property type="evidence" value="ECO:0007669"/>
    <property type="project" value="TreeGrafter"/>
</dbReference>
<proteinExistence type="predicted"/>
<comment type="cofactor">
    <cofactor evidence="5">
        <name>Fe(2+)</name>
        <dbReference type="ChEBI" id="CHEBI:29033"/>
    </cofactor>
    <text evidence="5">Binds 1 Fe(2+) ion per subunit.</text>
</comment>
<dbReference type="GO" id="GO:0008198">
    <property type="term" value="F:ferrous iron binding"/>
    <property type="evidence" value="ECO:0007669"/>
    <property type="project" value="TreeGrafter"/>
</dbReference>
<evidence type="ECO:0000256" key="5">
    <source>
        <dbReference type="PIRSR" id="PIRSR604574-2"/>
    </source>
</evidence>
<keyword evidence="4 5" id="KW-0408">Iron</keyword>